<dbReference type="SUPFAM" id="SSF69279">
    <property type="entry name" value="Phage tail proteins"/>
    <property type="match status" value="1"/>
</dbReference>
<gene>
    <name evidence="2" type="ORF">CCBH4851_00292</name>
</gene>
<organism evidence="2">
    <name type="scientific">Pseudomonas aeruginosa</name>
    <dbReference type="NCBI Taxonomy" id="287"/>
    <lineage>
        <taxon>Bacteria</taxon>
        <taxon>Pseudomonadati</taxon>
        <taxon>Pseudomonadota</taxon>
        <taxon>Gammaproteobacteria</taxon>
        <taxon>Pseudomonadales</taxon>
        <taxon>Pseudomonadaceae</taxon>
        <taxon>Pseudomonas</taxon>
    </lineage>
</organism>
<dbReference type="PANTHER" id="PTHR35862:SF1">
    <property type="entry name" value="FELS-2 PROPHAGE PROTEIN"/>
    <property type="match status" value="1"/>
</dbReference>
<proteinExistence type="predicted"/>
<name>A0A0N7HJT6_PSEAI</name>
<dbReference type="AlphaFoldDB" id="A0A0N7HJT6"/>
<dbReference type="PANTHER" id="PTHR35862">
    <property type="entry name" value="FELS-2 PROPHAGE PROTEIN"/>
    <property type="match status" value="1"/>
</dbReference>
<reference evidence="2" key="1">
    <citation type="submission" date="2015-08" db="EMBL/GenBank/DDBJ databases">
        <title>Pseudomonas aeruginosa strain CCBH4851 chromosome region.</title>
        <authorList>
            <person name="Silveira M.C."/>
            <person name="Carvalho-Assef A.P.D."/>
            <person name="Albano R.M."/>
        </authorList>
    </citation>
    <scope>NUCLEOTIDE SEQUENCE</scope>
    <source>
        <strain evidence="2">CCBH4851</strain>
    </source>
</reference>
<protein>
    <recommendedName>
        <fullName evidence="3">Late control protein D</fullName>
    </recommendedName>
</protein>
<dbReference type="RefSeq" id="WP_025981569.1">
    <property type="nucleotide sequence ID" value="NZ_CBDDSE010000001.1"/>
</dbReference>
<keyword evidence="1" id="KW-0175">Coiled coil</keyword>
<feature type="coiled-coil region" evidence="1">
    <location>
        <begin position="263"/>
        <end position="290"/>
    </location>
</feature>
<sequence>MDALMPNEVPASAFRLTYQQRDITQDITRDLIGLTYTDNLSGRSDDLQVDLMDVEGRWRSTWYPGHGDTLALSIGWKGKAQRALGRFEIDEIEAAGPPATVSIKAVAAGINRPMRTTEHRSYEGATLAAIAGQVAGRLGLQLTGKIAPIKLDRLTQQEPDLEFLARLAEDYDYAFKIVGGQLVFHSIADLAAGPSVATLNLTDLASFRFRDQILMVPKAIQVKHKAPAKKQLISYHMINGEMKAVPSSAGKAISSGDTKKQRKRAASAEVAEARAKADQARQNRERTTASWTLLGRPNLVSGNVVTLVSAGQFGGTFLIMSARHRLDRAGGYVVELEVCRVKAPTLKFDGTTRGAALDSYGINSEVVA</sequence>
<evidence type="ECO:0000313" key="2">
    <source>
        <dbReference type="EMBL" id="ALI58995.1"/>
    </source>
</evidence>
<dbReference type="EMBL" id="KT454971">
    <property type="protein sequence ID" value="ALI58995.1"/>
    <property type="molecule type" value="Genomic_DNA"/>
</dbReference>
<evidence type="ECO:0008006" key="3">
    <source>
        <dbReference type="Google" id="ProtNLM"/>
    </source>
</evidence>
<evidence type="ECO:0000256" key="1">
    <source>
        <dbReference type="SAM" id="Coils"/>
    </source>
</evidence>
<dbReference type="InterPro" id="IPR052726">
    <property type="entry name" value="Phage_Baseplate_Hub"/>
</dbReference>
<dbReference type="PATRIC" id="fig|287.2965.peg.5289"/>
<accession>A0A0N7HJT6</accession>